<proteinExistence type="predicted"/>
<feature type="compositionally biased region" description="Low complexity" evidence="1">
    <location>
        <begin position="82"/>
        <end position="92"/>
    </location>
</feature>
<dbReference type="Proteomes" id="UP000694892">
    <property type="component" value="Chromosome 4S"/>
</dbReference>
<sequence>MQRRELLFPISKRVAPLCTAVAAADLGAWAPLVLQLLTAGFIFKYTTPRPRRSTSSVPPLRLGSRFLCDSKCGITGRAATSPLNRTPLTNLPLPAPEPSIKDKQLKAHSFRTGQNCKS</sequence>
<dbReference type="AlphaFoldDB" id="A0A974D0P2"/>
<accession>A0A974D0P2</accession>
<reference evidence="3" key="1">
    <citation type="journal article" date="2016" name="Nature">
        <title>Genome evolution in the allotetraploid frog Xenopus laevis.</title>
        <authorList>
            <person name="Session A.M."/>
            <person name="Uno Y."/>
            <person name="Kwon T."/>
            <person name="Chapman J.A."/>
            <person name="Toyoda A."/>
            <person name="Takahashi S."/>
            <person name="Fukui A."/>
            <person name="Hikosaka A."/>
            <person name="Suzuki A."/>
            <person name="Kondo M."/>
            <person name="van Heeringen S.J."/>
            <person name="Quigley I."/>
            <person name="Heinz S."/>
            <person name="Ogino H."/>
            <person name="Ochi H."/>
            <person name="Hellsten U."/>
            <person name="Lyons J.B."/>
            <person name="Simakov O."/>
            <person name="Putnam N."/>
            <person name="Stites J."/>
            <person name="Kuroki Y."/>
            <person name="Tanaka T."/>
            <person name="Michiue T."/>
            <person name="Watanabe M."/>
            <person name="Bogdanovic O."/>
            <person name="Lister R."/>
            <person name="Georgiou G."/>
            <person name="Paranjpe S.S."/>
            <person name="van Kruijsbergen I."/>
            <person name="Shu S."/>
            <person name="Carlson J."/>
            <person name="Kinoshita T."/>
            <person name="Ohta Y."/>
            <person name="Mawaribuchi S."/>
            <person name="Jenkins J."/>
            <person name="Grimwood J."/>
            <person name="Schmutz J."/>
            <person name="Mitros T."/>
            <person name="Mozaffari S.V."/>
            <person name="Suzuki Y."/>
            <person name="Haramoto Y."/>
            <person name="Yamamoto T.S."/>
            <person name="Takagi C."/>
            <person name="Heald R."/>
            <person name="Miller K."/>
            <person name="Haudenschild C."/>
            <person name="Kitzman J."/>
            <person name="Nakayama T."/>
            <person name="Izutsu Y."/>
            <person name="Robert J."/>
            <person name="Fortriede J."/>
            <person name="Burns K."/>
            <person name="Lotay V."/>
            <person name="Karimi K."/>
            <person name="Yasuoka Y."/>
            <person name="Dichmann D.S."/>
            <person name="Flajnik M.F."/>
            <person name="Houston D.W."/>
            <person name="Shendure J."/>
            <person name="DuPasquier L."/>
            <person name="Vize P.D."/>
            <person name="Zorn A.M."/>
            <person name="Ito M."/>
            <person name="Marcotte E.M."/>
            <person name="Wallingford J.B."/>
            <person name="Ito Y."/>
            <person name="Asashima M."/>
            <person name="Ueno N."/>
            <person name="Matsuda Y."/>
            <person name="Veenstra G.J."/>
            <person name="Fujiyama A."/>
            <person name="Harland R.M."/>
            <person name="Taira M."/>
            <person name="Rokhsar D.S."/>
        </authorList>
    </citation>
    <scope>NUCLEOTIDE SEQUENCE [LARGE SCALE GENOMIC DNA]</scope>
    <source>
        <strain evidence="3">J</strain>
    </source>
</reference>
<dbReference type="EMBL" id="CM004473">
    <property type="protein sequence ID" value="OCT82251.1"/>
    <property type="molecule type" value="Genomic_DNA"/>
</dbReference>
<gene>
    <name evidence="2" type="ORF">XELAEV_18024768mg</name>
</gene>
<name>A0A974D0P2_XENLA</name>
<feature type="region of interest" description="Disordered" evidence="1">
    <location>
        <begin position="78"/>
        <end position="118"/>
    </location>
</feature>
<organism evidence="2 3">
    <name type="scientific">Xenopus laevis</name>
    <name type="common">African clawed frog</name>
    <dbReference type="NCBI Taxonomy" id="8355"/>
    <lineage>
        <taxon>Eukaryota</taxon>
        <taxon>Metazoa</taxon>
        <taxon>Chordata</taxon>
        <taxon>Craniata</taxon>
        <taxon>Vertebrata</taxon>
        <taxon>Euteleostomi</taxon>
        <taxon>Amphibia</taxon>
        <taxon>Batrachia</taxon>
        <taxon>Anura</taxon>
        <taxon>Pipoidea</taxon>
        <taxon>Pipidae</taxon>
        <taxon>Xenopodinae</taxon>
        <taxon>Xenopus</taxon>
        <taxon>Xenopus</taxon>
    </lineage>
</organism>
<protein>
    <submittedName>
        <fullName evidence="2">Uncharacterized protein</fullName>
    </submittedName>
</protein>
<evidence type="ECO:0000313" key="2">
    <source>
        <dbReference type="EMBL" id="OCT82251.1"/>
    </source>
</evidence>
<evidence type="ECO:0000313" key="3">
    <source>
        <dbReference type="Proteomes" id="UP000694892"/>
    </source>
</evidence>
<evidence type="ECO:0000256" key="1">
    <source>
        <dbReference type="SAM" id="MobiDB-lite"/>
    </source>
</evidence>